<dbReference type="Proteomes" id="UP000887563">
    <property type="component" value="Unplaced"/>
</dbReference>
<name>A0A914KTU7_MELIC</name>
<reference evidence="3" key="1">
    <citation type="submission" date="2022-11" db="UniProtKB">
        <authorList>
            <consortium name="WormBaseParasite"/>
        </authorList>
    </citation>
    <scope>IDENTIFICATION</scope>
</reference>
<dbReference type="AlphaFoldDB" id="A0A914KTU7"/>
<dbReference type="WBParaSite" id="Minc3s00112g04931">
    <property type="protein sequence ID" value="Minc3s00112g04931"/>
    <property type="gene ID" value="Minc3s00112g04931"/>
</dbReference>
<organism evidence="2 3">
    <name type="scientific">Meloidogyne incognita</name>
    <name type="common">Southern root-knot nematode worm</name>
    <name type="synonym">Oxyuris incognita</name>
    <dbReference type="NCBI Taxonomy" id="6306"/>
    <lineage>
        <taxon>Eukaryota</taxon>
        <taxon>Metazoa</taxon>
        <taxon>Ecdysozoa</taxon>
        <taxon>Nematoda</taxon>
        <taxon>Chromadorea</taxon>
        <taxon>Rhabditida</taxon>
        <taxon>Tylenchina</taxon>
        <taxon>Tylenchomorpha</taxon>
        <taxon>Tylenchoidea</taxon>
        <taxon>Meloidogynidae</taxon>
        <taxon>Meloidogyninae</taxon>
        <taxon>Meloidogyne</taxon>
        <taxon>Meloidogyne incognita group</taxon>
    </lineage>
</organism>
<evidence type="ECO:0000259" key="1">
    <source>
        <dbReference type="Pfam" id="PF04727"/>
    </source>
</evidence>
<dbReference type="Pfam" id="PF04727">
    <property type="entry name" value="ELMO_CED12"/>
    <property type="match status" value="1"/>
</dbReference>
<keyword evidence="2" id="KW-1185">Reference proteome</keyword>
<evidence type="ECO:0000313" key="3">
    <source>
        <dbReference type="WBParaSite" id="Minc3s00112g04931"/>
    </source>
</evidence>
<feature type="domain" description="ELMO" evidence="1">
    <location>
        <begin position="23"/>
        <end position="93"/>
    </location>
</feature>
<accession>A0A914KTU7</accession>
<dbReference type="InterPro" id="IPR006816">
    <property type="entry name" value="ELMO_dom"/>
</dbReference>
<protein>
    <submittedName>
        <fullName evidence="3">ELMO domain-containing protein</fullName>
    </submittedName>
</protein>
<sequence length="191" mass="22305">MFIIGELNTHIIMRTTVLPQILVHLTEMLVGILGICSDSSSVARRFGLSKVPRFFRLVLHLERPFYDLFRILVELFCRTWKDMNAKFDEINKVYNVVQDQFERSLFENQNSLEQSTCKKLPSNEFCDQQTIQQKEDWLMFGKMVQKTPPGLLAICAIIESTQTKPSSSKENQLEEELNWYFITYSIGICFC</sequence>
<evidence type="ECO:0000313" key="2">
    <source>
        <dbReference type="Proteomes" id="UP000887563"/>
    </source>
</evidence>
<proteinExistence type="predicted"/>